<dbReference type="InterPro" id="IPR008977">
    <property type="entry name" value="PHM/PNGase_F_dom_sf"/>
</dbReference>
<dbReference type="OMA" id="VWQAQWF"/>
<evidence type="ECO:0000256" key="1">
    <source>
        <dbReference type="ARBA" id="ARBA00023157"/>
    </source>
</evidence>
<accession>A0A4W3HJL8</accession>
<evidence type="ECO:0000313" key="4">
    <source>
        <dbReference type="Ensembl" id="ENSCMIP00000017258.1"/>
    </source>
</evidence>
<dbReference type="InParanoid" id="A0A4W3HJL8"/>
<dbReference type="Pfam" id="PF09112">
    <property type="entry name" value="N-glycanase_N"/>
    <property type="match status" value="1"/>
</dbReference>
<dbReference type="InterPro" id="IPR053251">
    <property type="entry name" value="N-glycanase"/>
</dbReference>
<reference evidence="4" key="4">
    <citation type="submission" date="2025-08" db="UniProtKB">
        <authorList>
            <consortium name="Ensembl"/>
        </authorList>
    </citation>
    <scope>IDENTIFICATION</scope>
</reference>
<dbReference type="InterPro" id="IPR014784">
    <property type="entry name" value="Cu2_ascorb_mOase-like_C"/>
</dbReference>
<proteinExistence type="predicted"/>
<dbReference type="STRING" id="7868.ENSCMIP00000017258"/>
<feature type="domain" description="Peptide-N-glycosidase F N-terminal" evidence="3">
    <location>
        <begin position="414"/>
        <end position="536"/>
    </location>
</feature>
<dbReference type="PANTHER" id="PTHR39319:SF1">
    <property type="entry name" value="SI:DKEY-256H2.1"/>
    <property type="match status" value="1"/>
</dbReference>
<feature type="region of interest" description="Disordered" evidence="2">
    <location>
        <begin position="104"/>
        <end position="132"/>
    </location>
</feature>
<keyword evidence="5" id="KW-1185">Reference proteome</keyword>
<reference evidence="5" key="3">
    <citation type="journal article" date="2014" name="Nature">
        <title>Elephant shark genome provides unique insights into gnathostome evolution.</title>
        <authorList>
            <consortium name="International Elephant Shark Genome Sequencing Consortium"/>
            <person name="Venkatesh B."/>
            <person name="Lee A.P."/>
            <person name="Ravi V."/>
            <person name="Maurya A.K."/>
            <person name="Lian M.M."/>
            <person name="Swann J.B."/>
            <person name="Ohta Y."/>
            <person name="Flajnik M.F."/>
            <person name="Sutoh Y."/>
            <person name="Kasahara M."/>
            <person name="Hoon S."/>
            <person name="Gangu V."/>
            <person name="Roy S.W."/>
            <person name="Irimia M."/>
            <person name="Korzh V."/>
            <person name="Kondrychyn I."/>
            <person name="Lim Z.W."/>
            <person name="Tay B.H."/>
            <person name="Tohari S."/>
            <person name="Kong K.W."/>
            <person name="Ho S."/>
            <person name="Lorente-Galdos B."/>
            <person name="Quilez J."/>
            <person name="Marques-Bonet T."/>
            <person name="Raney B.J."/>
            <person name="Ingham P.W."/>
            <person name="Tay A."/>
            <person name="Hillier L.W."/>
            <person name="Minx P."/>
            <person name="Boehm T."/>
            <person name="Wilson R.K."/>
            <person name="Brenner S."/>
            <person name="Warren W.C."/>
        </authorList>
    </citation>
    <scope>NUCLEOTIDE SEQUENCE [LARGE SCALE GENOMIC DNA]</scope>
</reference>
<dbReference type="PANTHER" id="PTHR39319">
    <property type="entry name" value="SI:DKEY-256H2.1"/>
    <property type="match status" value="1"/>
</dbReference>
<reference evidence="4" key="5">
    <citation type="submission" date="2025-09" db="UniProtKB">
        <authorList>
            <consortium name="Ensembl"/>
        </authorList>
    </citation>
    <scope>IDENTIFICATION</scope>
</reference>
<protein>
    <submittedName>
        <fullName evidence="4">Si:dkey-256h2.1</fullName>
    </submittedName>
</protein>
<dbReference type="GO" id="GO:0016715">
    <property type="term" value="F:oxidoreductase activity, acting on paired donors, with incorporation or reduction of molecular oxygen, reduced ascorbate as one donor, and incorporation of one atom of oxygen"/>
    <property type="evidence" value="ECO:0007669"/>
    <property type="project" value="InterPro"/>
</dbReference>
<reference evidence="5" key="1">
    <citation type="journal article" date="2006" name="Science">
        <title>Ancient noncoding elements conserved in the human genome.</title>
        <authorList>
            <person name="Venkatesh B."/>
            <person name="Kirkness E.F."/>
            <person name="Loh Y.H."/>
            <person name="Halpern A.L."/>
            <person name="Lee A.P."/>
            <person name="Johnson J."/>
            <person name="Dandona N."/>
            <person name="Viswanathan L.D."/>
            <person name="Tay A."/>
            <person name="Venter J.C."/>
            <person name="Strausberg R.L."/>
            <person name="Brenner S."/>
        </authorList>
    </citation>
    <scope>NUCLEOTIDE SEQUENCE [LARGE SCALE GENOMIC DNA]</scope>
</reference>
<dbReference type="Ensembl" id="ENSCMIT00000017596.1">
    <property type="protein sequence ID" value="ENSCMIP00000017258.1"/>
    <property type="gene ID" value="ENSCMIG00000008244.1"/>
</dbReference>
<name>A0A4W3HJL8_CALMI</name>
<dbReference type="AlphaFoldDB" id="A0A4W3HJL8"/>
<keyword evidence="1" id="KW-1015">Disulfide bond</keyword>
<sequence length="706" mass="79474">MGKQRESLPDSNINGKLCGFSWLDSSSTTAQNLGARSLVWSLRDPISPTLARLHWLPILQRIQFKILVLTYKALHGLAPPYPCDLLTPYQPARSLRSAGSGLLRTAHGHGSPPPGAARLRRQRPEPGEAAPSFQLDTLDGPLAYPLREAAALLFHAFTNKSGFLECLWTAPESLGALVAGELPDSSHVLFMSFDDSAAHDVRWMKQQLVSSMEKRMKDLLSRLHFVPVPIYALGNWIPELFYSWTCKGHNCGFSQAIFTSPEWEMIVIAKRLDARYDWLMQSWKSEPYLIKNGGDGCSISSHVKDAAALVSDEGNCSHFAKVQNMALSGAAGVLVYVGLGQPLQDMNCEEEECSSFVFFSYHLHEWVGFTLIQYRKLSEMGWFLYPTFKFMVWQAQWFNYMRGLDDKLQRPAIIVNVFNEVLMQGDDGVFATVELPEDLSSFNILELDASLSCPGTRDESCAHWDHTVQLYVCCEQNSSYCNLELGRWITPFRRRVGHWLTDVSPLLPLLNQNTCTFNIKTAPWAMPWKPSLNLRFSESGNSSMLHPFEVKQLFTGGTFDRNYNKKYQPIKFVVPSLTKKVELYVVITGHGSDENGCGEFCVTSHYFVINSKINNSKTFDNAGTAFGCADKVLEGVVPNEHGTWLYGRNGWCDGQDVAPWRTDVTDQVNLGGINDILYFGLFEGKDPDPKQNPGYIILYSYLIFYK</sequence>
<evidence type="ECO:0000256" key="2">
    <source>
        <dbReference type="SAM" id="MobiDB-lite"/>
    </source>
</evidence>
<dbReference type="GeneTree" id="ENSGT00390000001883"/>
<gene>
    <name evidence="4" type="primary">si:dkey-256h2.1</name>
</gene>
<dbReference type="Proteomes" id="UP000314986">
    <property type="component" value="Unassembled WGS sequence"/>
</dbReference>
<dbReference type="SUPFAM" id="SSF49742">
    <property type="entry name" value="PHM/PNGase F"/>
    <property type="match status" value="1"/>
</dbReference>
<evidence type="ECO:0000259" key="3">
    <source>
        <dbReference type="SMART" id="SM01290"/>
    </source>
</evidence>
<dbReference type="InterPro" id="IPR015197">
    <property type="entry name" value="PngaseF_C"/>
</dbReference>
<organism evidence="4 5">
    <name type="scientific">Callorhinchus milii</name>
    <name type="common">Ghost shark</name>
    <dbReference type="NCBI Taxonomy" id="7868"/>
    <lineage>
        <taxon>Eukaryota</taxon>
        <taxon>Metazoa</taxon>
        <taxon>Chordata</taxon>
        <taxon>Craniata</taxon>
        <taxon>Vertebrata</taxon>
        <taxon>Chondrichthyes</taxon>
        <taxon>Holocephali</taxon>
        <taxon>Chimaeriformes</taxon>
        <taxon>Callorhinchidae</taxon>
        <taxon>Callorhinchus</taxon>
    </lineage>
</organism>
<reference evidence="5" key="2">
    <citation type="journal article" date="2007" name="PLoS Biol.">
        <title>Survey sequencing and comparative analysis of the elephant shark (Callorhinchus milii) genome.</title>
        <authorList>
            <person name="Venkatesh B."/>
            <person name="Kirkness E.F."/>
            <person name="Loh Y.H."/>
            <person name="Halpern A.L."/>
            <person name="Lee A.P."/>
            <person name="Johnson J."/>
            <person name="Dandona N."/>
            <person name="Viswanathan L.D."/>
            <person name="Tay A."/>
            <person name="Venter J.C."/>
            <person name="Strausberg R.L."/>
            <person name="Brenner S."/>
        </authorList>
    </citation>
    <scope>NUCLEOTIDE SEQUENCE [LARGE SCALE GENOMIC DNA]</scope>
</reference>
<dbReference type="Gene3D" id="2.60.120.230">
    <property type="match status" value="2"/>
</dbReference>
<dbReference type="InterPro" id="IPR015196">
    <property type="entry name" value="PngaseF_N"/>
</dbReference>
<dbReference type="SMART" id="SM01290">
    <property type="entry name" value="N-glycanase_N"/>
    <property type="match status" value="1"/>
</dbReference>
<dbReference type="Pfam" id="PF09113">
    <property type="entry name" value="N-glycanase_C"/>
    <property type="match status" value="1"/>
</dbReference>
<evidence type="ECO:0000313" key="5">
    <source>
        <dbReference type="Proteomes" id="UP000314986"/>
    </source>
</evidence>